<reference evidence="2" key="2">
    <citation type="submission" date="2018-07" db="EMBL/GenBank/DDBJ databases">
        <authorList>
            <consortium name="NCBI Pathogen Detection Project"/>
        </authorList>
    </citation>
    <scope>NUCLEOTIDE SEQUENCE</scope>
    <source>
        <strain evidence="2">ID147255</strain>
    </source>
</reference>
<reference evidence="2" key="1">
    <citation type="journal article" date="2018" name="Genome Biol.">
        <title>SKESA: strategic k-mer extension for scrupulous assemblies.</title>
        <authorList>
            <person name="Souvorov A."/>
            <person name="Agarwala R."/>
            <person name="Lipman D.J."/>
        </authorList>
    </citation>
    <scope>NUCLEOTIDE SEQUENCE</scope>
    <source>
        <strain evidence="2">ID147255</strain>
    </source>
</reference>
<dbReference type="EMBL" id="DAASHT010000018">
    <property type="protein sequence ID" value="HAE5578713.1"/>
    <property type="molecule type" value="Genomic_DNA"/>
</dbReference>
<gene>
    <name evidence="2" type="ORF">G4J74_004632</name>
</gene>
<protein>
    <recommendedName>
        <fullName evidence="3">Conjugal transfer protein TrbM</fullName>
    </recommendedName>
</protein>
<keyword evidence="1" id="KW-0732">Signal</keyword>
<dbReference type="InterPro" id="IPR009989">
    <property type="entry name" value="TrbM"/>
</dbReference>
<name>A0A733CIR4_SALET</name>
<comment type="caution">
    <text evidence="2">The sequence shown here is derived from an EMBL/GenBank/DDBJ whole genome shotgun (WGS) entry which is preliminary data.</text>
</comment>
<dbReference type="Pfam" id="PF07424">
    <property type="entry name" value="TrbM"/>
    <property type="match status" value="1"/>
</dbReference>
<dbReference type="AlphaFoldDB" id="A0A733CIR4"/>
<sequence>MNNKFLTALLMSILAFSSTYAVADDSDPSVINQSVDANDPCTVFLCMAGKVRGETPSECSGPNKTFFKIVKKKKGKFKPSQTFDARKAFLGNCPSADPKEVSKILSKFGKVR</sequence>
<accession>A0A733CIR4</accession>
<proteinExistence type="predicted"/>
<feature type="chain" id="PRO_5028458881" description="Conjugal transfer protein TrbM" evidence="1">
    <location>
        <begin position="24"/>
        <end position="112"/>
    </location>
</feature>
<feature type="signal peptide" evidence="1">
    <location>
        <begin position="1"/>
        <end position="23"/>
    </location>
</feature>
<evidence type="ECO:0000256" key="1">
    <source>
        <dbReference type="SAM" id="SignalP"/>
    </source>
</evidence>
<evidence type="ECO:0008006" key="3">
    <source>
        <dbReference type="Google" id="ProtNLM"/>
    </source>
</evidence>
<evidence type="ECO:0000313" key="2">
    <source>
        <dbReference type="EMBL" id="HAE5578713.1"/>
    </source>
</evidence>
<organism evidence="2">
    <name type="scientific">Salmonella enterica subsp. enterica serovar Heidelberg</name>
    <dbReference type="NCBI Taxonomy" id="611"/>
    <lineage>
        <taxon>Bacteria</taxon>
        <taxon>Pseudomonadati</taxon>
        <taxon>Pseudomonadota</taxon>
        <taxon>Gammaproteobacteria</taxon>
        <taxon>Enterobacterales</taxon>
        <taxon>Enterobacteriaceae</taxon>
        <taxon>Salmonella</taxon>
    </lineage>
</organism>